<keyword evidence="3" id="KW-1185">Reference proteome</keyword>
<organism evidence="2 3">
    <name type="scientific">Corynebacterium singulare</name>
    <dbReference type="NCBI Taxonomy" id="161899"/>
    <lineage>
        <taxon>Bacteria</taxon>
        <taxon>Bacillati</taxon>
        <taxon>Actinomycetota</taxon>
        <taxon>Actinomycetes</taxon>
        <taxon>Mycobacteriales</taxon>
        <taxon>Corynebacteriaceae</taxon>
        <taxon>Corynebacterium</taxon>
    </lineage>
</organism>
<gene>
    <name evidence="2" type="ORF">MHK08_11825</name>
</gene>
<dbReference type="RefSeq" id="WP_239181203.1">
    <property type="nucleotide sequence ID" value="NZ_JAKRDF010000020.1"/>
</dbReference>
<dbReference type="EMBL" id="JAKRDF010000020">
    <property type="protein sequence ID" value="MCG7277149.1"/>
    <property type="molecule type" value="Genomic_DNA"/>
</dbReference>
<accession>A0ABS9PWR3</accession>
<evidence type="ECO:0000313" key="2">
    <source>
        <dbReference type="EMBL" id="MCG7277149.1"/>
    </source>
</evidence>
<name>A0ABS9PWR3_9CORY</name>
<evidence type="ECO:0000256" key="1">
    <source>
        <dbReference type="SAM" id="MobiDB-lite"/>
    </source>
</evidence>
<reference evidence="2 3" key="1">
    <citation type="submission" date="2022-02" db="EMBL/GenBank/DDBJ databases">
        <title>Uncovering new skin microbiome diversity through culturing and metagenomics.</title>
        <authorList>
            <person name="Conlan S."/>
            <person name="Deming C."/>
            <person name="Nisc Comparative Sequencing Program N."/>
            <person name="Segre J.A."/>
        </authorList>
    </citation>
    <scope>NUCLEOTIDE SEQUENCE [LARGE SCALE GENOMIC DNA]</scope>
    <source>
        <strain evidence="2 3">ACRQV</strain>
    </source>
</reference>
<evidence type="ECO:0000313" key="3">
    <source>
        <dbReference type="Proteomes" id="UP001521911"/>
    </source>
</evidence>
<dbReference type="Proteomes" id="UP001521911">
    <property type="component" value="Unassembled WGS sequence"/>
</dbReference>
<protein>
    <submittedName>
        <fullName evidence="2">Uncharacterized protein</fullName>
    </submittedName>
</protein>
<proteinExistence type="predicted"/>
<sequence>MKYEEMLMRSCSPSEAWWDPAVDRPSSQLFKPTPKDEGKLSVADGNKTTPEDFFNEFTDAMGLQSRGIWGIAKEEIAPVEGVTQKNEDGSEDGIFLEYEEDEGRGKPRGHCLLDMSGLSKSLTKRVAKTLRNKAVEHGCLYAP</sequence>
<feature type="region of interest" description="Disordered" evidence="1">
    <location>
        <begin position="16"/>
        <end position="47"/>
    </location>
</feature>
<comment type="caution">
    <text evidence="2">The sequence shown here is derived from an EMBL/GenBank/DDBJ whole genome shotgun (WGS) entry which is preliminary data.</text>
</comment>